<proteinExistence type="predicted"/>
<dbReference type="AlphaFoldDB" id="A0A7I4YVA6"/>
<protein>
    <submittedName>
        <fullName evidence="2">Secreted protein</fullName>
    </submittedName>
</protein>
<evidence type="ECO:0000313" key="2">
    <source>
        <dbReference type="WBParaSite" id="HCON_00138790-00001"/>
    </source>
</evidence>
<sequence>MGFTLNTVCFTATTVNDVHSPRPVIVVTSARPPTQWVYGNGTIKSMPRRMVPFYLSSSSSKLRKREPSKESAL</sequence>
<name>A0A7I4YVA6_HAECO</name>
<organism evidence="1 2">
    <name type="scientific">Haemonchus contortus</name>
    <name type="common">Barber pole worm</name>
    <dbReference type="NCBI Taxonomy" id="6289"/>
    <lineage>
        <taxon>Eukaryota</taxon>
        <taxon>Metazoa</taxon>
        <taxon>Ecdysozoa</taxon>
        <taxon>Nematoda</taxon>
        <taxon>Chromadorea</taxon>
        <taxon>Rhabditida</taxon>
        <taxon>Rhabditina</taxon>
        <taxon>Rhabditomorpha</taxon>
        <taxon>Strongyloidea</taxon>
        <taxon>Trichostrongylidae</taxon>
        <taxon>Haemonchus</taxon>
    </lineage>
</organism>
<keyword evidence="1" id="KW-1185">Reference proteome</keyword>
<dbReference type="WBParaSite" id="HCON_00138790-00001">
    <property type="protein sequence ID" value="HCON_00138790-00001"/>
    <property type="gene ID" value="HCON_00138790"/>
</dbReference>
<dbReference type="Proteomes" id="UP000025227">
    <property type="component" value="Unplaced"/>
</dbReference>
<accession>A0A7I4YVA6</accession>
<dbReference type="OrthoDB" id="5853901at2759"/>
<evidence type="ECO:0000313" key="1">
    <source>
        <dbReference type="Proteomes" id="UP000025227"/>
    </source>
</evidence>
<reference evidence="2" key="1">
    <citation type="submission" date="2020-12" db="UniProtKB">
        <authorList>
            <consortium name="WormBaseParasite"/>
        </authorList>
    </citation>
    <scope>IDENTIFICATION</scope>
    <source>
        <strain evidence="2">MHco3</strain>
    </source>
</reference>